<organism evidence="1 2">
    <name type="scientific">Streptomyces coryli</name>
    <dbReference type="NCBI Taxonomy" id="1128680"/>
    <lineage>
        <taxon>Bacteria</taxon>
        <taxon>Bacillati</taxon>
        <taxon>Actinomycetota</taxon>
        <taxon>Actinomycetes</taxon>
        <taxon>Kitasatosporales</taxon>
        <taxon>Streptomycetaceae</taxon>
        <taxon>Streptomyces</taxon>
    </lineage>
</organism>
<dbReference type="GO" id="GO:0016740">
    <property type="term" value="F:transferase activity"/>
    <property type="evidence" value="ECO:0007669"/>
    <property type="project" value="UniProtKB-KW"/>
</dbReference>
<dbReference type="AlphaFoldDB" id="A0A6G4U6G8"/>
<dbReference type="PRINTS" id="PR01210">
    <property type="entry name" value="GGTRANSPTASE"/>
</dbReference>
<evidence type="ECO:0000313" key="1">
    <source>
        <dbReference type="EMBL" id="NGN67306.1"/>
    </source>
</evidence>
<proteinExistence type="predicted"/>
<sequence>MAVPGAPAALAALHAEGASRELSHLWAGAVRAAERGLPCTAKTRGDIVETAAALKGDAEAAGVLLPGGEAPAVGQRLPQPALARTLRELAADPGGFYTGAFAERAVAELRAMGAPFSGEEWALCGEVTPQPAITGSYGGGRTIHQTPLPTPGWMVLHQAALLNGRLGDLPWLGDEAIHLFAAAARLSFADRVERCSSDTEVWREALTAESLAEQWARISSGDLPRGYAGAADGDTTYLTAVDAEGRAVSLIHSLAFTFGSKTTLPGTGVLLNNRLGRGAYLIEGHPNAVQPRRRPLHTLNAWLVTDEADRLEHVGGTPGGDGQVQWNTQLLSHLIDHGLDPQAAVDAPRFTIHPGSDADVLGQPDELRAESRLGAETLAAVRGRGHEVR</sequence>
<accession>A0A6G4U6G8</accession>
<dbReference type="Proteomes" id="UP000481583">
    <property type="component" value="Unassembled WGS sequence"/>
</dbReference>
<protein>
    <submittedName>
        <fullName evidence="1">Gamma-glutamyltransferase</fullName>
    </submittedName>
</protein>
<gene>
    <name evidence="1" type="ORF">G5C51_25795</name>
</gene>
<dbReference type="PANTHER" id="PTHR43881:SF1">
    <property type="entry name" value="GAMMA-GLUTAMYLTRANSPEPTIDASE (AFU_ORTHOLOGUE AFUA_4G13580)"/>
    <property type="match status" value="1"/>
</dbReference>
<dbReference type="Gene3D" id="1.10.246.130">
    <property type="match status" value="1"/>
</dbReference>
<dbReference type="Gene3D" id="3.60.20.40">
    <property type="match status" value="1"/>
</dbReference>
<name>A0A6G4U6G8_9ACTN</name>
<keyword evidence="1" id="KW-0808">Transferase</keyword>
<reference evidence="1 2" key="1">
    <citation type="submission" date="2020-02" db="EMBL/GenBank/DDBJ databases">
        <title>Whole-genome analyses of novel actinobacteria.</title>
        <authorList>
            <person name="Sahin N."/>
        </authorList>
    </citation>
    <scope>NUCLEOTIDE SEQUENCE [LARGE SCALE GENOMIC DNA]</scope>
    <source>
        <strain evidence="1 2">A7024</strain>
    </source>
</reference>
<comment type="caution">
    <text evidence="1">The sequence shown here is derived from an EMBL/GenBank/DDBJ whole genome shotgun (WGS) entry which is preliminary data.</text>
</comment>
<evidence type="ECO:0000313" key="2">
    <source>
        <dbReference type="Proteomes" id="UP000481583"/>
    </source>
</evidence>
<feature type="non-terminal residue" evidence="1">
    <location>
        <position position="389"/>
    </location>
</feature>
<dbReference type="InterPro" id="IPR043137">
    <property type="entry name" value="GGT_ssub_C"/>
</dbReference>
<dbReference type="EMBL" id="JAAKZV010000135">
    <property type="protein sequence ID" value="NGN67306.1"/>
    <property type="molecule type" value="Genomic_DNA"/>
</dbReference>
<dbReference type="SUPFAM" id="SSF56235">
    <property type="entry name" value="N-terminal nucleophile aminohydrolases (Ntn hydrolases)"/>
    <property type="match status" value="1"/>
</dbReference>
<dbReference type="InterPro" id="IPR029055">
    <property type="entry name" value="Ntn_hydrolases_N"/>
</dbReference>
<dbReference type="PANTHER" id="PTHR43881">
    <property type="entry name" value="GAMMA-GLUTAMYLTRANSPEPTIDASE (AFU_ORTHOLOGUE AFUA_4G13580)"/>
    <property type="match status" value="1"/>
</dbReference>
<dbReference type="InterPro" id="IPR043138">
    <property type="entry name" value="GGT_lsub"/>
</dbReference>
<dbReference type="Pfam" id="PF01019">
    <property type="entry name" value="G_glu_transpept"/>
    <property type="match status" value="1"/>
</dbReference>
<keyword evidence="2" id="KW-1185">Reference proteome</keyword>
<dbReference type="InterPro" id="IPR052896">
    <property type="entry name" value="GGT-like_enzyme"/>
</dbReference>